<reference evidence="6 7" key="1">
    <citation type="journal article" date="2014" name="Genome Announc.">
        <title>Draft Genome Sequence of the Haloacid-Degrading Burkholderia caribensis Strain MBA4.</title>
        <authorList>
            <person name="Pan Y."/>
            <person name="Kong K.F."/>
            <person name="Tsang J.S."/>
        </authorList>
    </citation>
    <scope>NUCLEOTIDE SEQUENCE [LARGE SCALE GENOMIC DNA]</scope>
    <source>
        <strain evidence="6 7">MBA4</strain>
        <plasmid evidence="7">Plasmid</plasmid>
    </source>
</reference>
<dbReference type="PANTHER" id="PTHR37326:SF1">
    <property type="entry name" value="BLL3975 PROTEIN"/>
    <property type="match status" value="1"/>
</dbReference>
<dbReference type="SUPFAM" id="SSF53187">
    <property type="entry name" value="Zn-dependent exopeptidases"/>
    <property type="match status" value="1"/>
</dbReference>
<dbReference type="GO" id="GO:0016788">
    <property type="term" value="F:hydrolase activity, acting on ester bonds"/>
    <property type="evidence" value="ECO:0007669"/>
    <property type="project" value="InterPro"/>
</dbReference>
<accession>A0A0P0RQ64</accession>
<dbReference type="EMBL" id="CP012748">
    <property type="protein sequence ID" value="ALL71148.1"/>
    <property type="molecule type" value="Genomic_DNA"/>
</dbReference>
<dbReference type="AlphaFoldDB" id="A0A0P0RQ64"/>
<geneLocation type="plasmid" evidence="7"/>
<evidence type="ECO:0000313" key="7">
    <source>
        <dbReference type="Proteomes" id="UP000019146"/>
    </source>
</evidence>
<dbReference type="CDD" id="cd06250">
    <property type="entry name" value="M14_PaAOTO_like"/>
    <property type="match status" value="1"/>
</dbReference>
<keyword evidence="6" id="KW-0614">Plasmid</keyword>
<dbReference type="GO" id="GO:0046872">
    <property type="term" value="F:metal ion binding"/>
    <property type="evidence" value="ECO:0007669"/>
    <property type="project" value="UniProtKB-KW"/>
</dbReference>
<name>A0A0P0RQ64_9BURK</name>
<evidence type="ECO:0000256" key="3">
    <source>
        <dbReference type="ARBA" id="ARBA00022801"/>
    </source>
</evidence>
<evidence type="ECO:0000256" key="4">
    <source>
        <dbReference type="ARBA" id="ARBA00022833"/>
    </source>
</evidence>
<keyword evidence="3" id="KW-0378">Hydrolase</keyword>
<proteinExistence type="predicted"/>
<dbReference type="InterPro" id="IPR055438">
    <property type="entry name" value="AstE_AspA_cat"/>
</dbReference>
<dbReference type="Proteomes" id="UP000019146">
    <property type="component" value="Plasmid unnamed"/>
</dbReference>
<keyword evidence="4" id="KW-0862">Zinc</keyword>
<gene>
    <name evidence="6" type="ORF">K788_0002030</name>
</gene>
<dbReference type="GeneID" id="69974538"/>
<dbReference type="KEGG" id="bcai:K788_0002030"/>
<dbReference type="PANTHER" id="PTHR37326">
    <property type="entry name" value="BLL3975 PROTEIN"/>
    <property type="match status" value="1"/>
</dbReference>
<dbReference type="RefSeq" id="WP_035992859.1">
    <property type="nucleotide sequence ID" value="NZ_CP012748.1"/>
</dbReference>
<evidence type="ECO:0000256" key="2">
    <source>
        <dbReference type="ARBA" id="ARBA00022723"/>
    </source>
</evidence>
<evidence type="ECO:0000313" key="6">
    <source>
        <dbReference type="EMBL" id="ALL71148.1"/>
    </source>
</evidence>
<organism evidence="6 7">
    <name type="scientific">Paraburkholderia caribensis MBA4</name>
    <dbReference type="NCBI Taxonomy" id="1323664"/>
    <lineage>
        <taxon>Bacteria</taxon>
        <taxon>Pseudomonadati</taxon>
        <taxon>Pseudomonadota</taxon>
        <taxon>Betaproteobacteria</taxon>
        <taxon>Burkholderiales</taxon>
        <taxon>Burkholderiaceae</taxon>
        <taxon>Paraburkholderia</taxon>
    </lineage>
</organism>
<keyword evidence="2" id="KW-0479">Metal-binding</keyword>
<dbReference type="Pfam" id="PF24827">
    <property type="entry name" value="AstE_AspA_cat"/>
    <property type="match status" value="1"/>
</dbReference>
<evidence type="ECO:0000259" key="5">
    <source>
        <dbReference type="Pfam" id="PF24827"/>
    </source>
</evidence>
<evidence type="ECO:0000256" key="1">
    <source>
        <dbReference type="ARBA" id="ARBA00001947"/>
    </source>
</evidence>
<dbReference type="InterPro" id="IPR053138">
    <property type="entry name" value="N-alpha-Ac-DABA_deacetylase"/>
</dbReference>
<sequence>MTVRKETTDLPQVAPGAAHQLIRYTFDGSGEAPRSAYIQAGLHADEHPGLLVVHHLLRMLTALDKDGRIKGRVVVLPFANPIGMSQRIFGMPTGRFNLENGENFNRHFPSIAGAVEQALGETRFERNDVAQFKSLFDRLLAAHEPRDPVRAMKSQLLREALRHDILLDLHCDTSGILHLYSTRAQQPRALRLAKALCIEAVFLEDRAGGGPFDEAFMEPWNALSSAGLVDAEHSGFGASIELRGQGDVSDELAIADAQGILRFLAAESIIDYDERDTDGEVEPRVYPLEGVSHVSAPSTGIVVYRKQPGDAVARGDAIAEIVRIDAPPDAPRDIVLSDVDGIFVVAQHFKLVKAGQRIALLAGIMPLPGRKAGNLLNDF</sequence>
<feature type="domain" description="Succinylglutamate desuccinylase/Aspartoacylase catalytic" evidence="5">
    <location>
        <begin position="34"/>
        <end position="265"/>
    </location>
</feature>
<comment type="cofactor">
    <cofactor evidence="1">
        <name>Zn(2+)</name>
        <dbReference type="ChEBI" id="CHEBI:29105"/>
    </cofactor>
</comment>
<dbReference type="Gene3D" id="3.40.630.10">
    <property type="entry name" value="Zn peptidases"/>
    <property type="match status" value="1"/>
</dbReference>
<protein>
    <submittedName>
        <fullName evidence="6">Succinylglutamate desuccinylase</fullName>
    </submittedName>
</protein>